<dbReference type="CTD" id="36376952"/>
<name>A0A090L4E6_STRRB</name>
<dbReference type="WormBase" id="SRAE_1000284000">
    <property type="protein sequence ID" value="SRP01956"/>
    <property type="gene ID" value="WBGene00259457"/>
</dbReference>
<protein>
    <submittedName>
        <fullName evidence="2 4">Uncharacterized protein</fullName>
    </submittedName>
</protein>
<evidence type="ECO:0000313" key="2">
    <source>
        <dbReference type="EMBL" id="CEF64587.1"/>
    </source>
</evidence>
<dbReference type="RefSeq" id="XP_024503788.1">
    <property type="nucleotide sequence ID" value="XM_024649964.1"/>
</dbReference>
<dbReference type="GeneID" id="36376952"/>
<dbReference type="PANTHER" id="PTHR39352">
    <property type="entry name" value="PROTEIN CBG14251"/>
    <property type="match status" value="1"/>
</dbReference>
<dbReference type="EMBL" id="LN609528">
    <property type="protein sequence ID" value="CEF64587.1"/>
    <property type="molecule type" value="Genomic_DNA"/>
</dbReference>
<dbReference type="PANTHER" id="PTHR39352:SF1">
    <property type="entry name" value="NEUROPEPTIDE-LIKE PROTEIN"/>
    <property type="match status" value="1"/>
</dbReference>
<gene>
    <name evidence="2 4 5" type="ORF">SRAE_1000284000</name>
</gene>
<dbReference type="AlphaFoldDB" id="A0A090L4E6"/>
<dbReference type="OrthoDB" id="5838019at2759"/>
<keyword evidence="1" id="KW-0732">Signal</keyword>
<sequence>MKVNCLCCQLLFIFIQLINVNGELTREELIDYLRYKQQTRSTFDGRIDPQVKPIGYIDGKPIWPRSIEDTKSLNRLFFDDSNTAILTNERNVVDVVHRMDREDNYRRVLQFLNKFEK</sequence>
<accession>A0A090L4E6</accession>
<reference evidence="2 3" key="1">
    <citation type="submission" date="2014-09" db="EMBL/GenBank/DDBJ databases">
        <authorList>
            <person name="Martin A.A."/>
        </authorList>
    </citation>
    <scope>NUCLEOTIDE SEQUENCE</scope>
    <source>
        <strain evidence="3">ED321</strain>
        <strain evidence="2">ED321 Heterogonic</strain>
    </source>
</reference>
<feature type="signal peptide" evidence="1">
    <location>
        <begin position="1"/>
        <end position="22"/>
    </location>
</feature>
<dbReference type="WBParaSite" id="SRAE_1000284000.1">
    <property type="protein sequence ID" value="SRAE_1000284000.1"/>
    <property type="gene ID" value="WBGene00259457"/>
</dbReference>
<organism evidence="2">
    <name type="scientific">Strongyloides ratti</name>
    <name type="common">Parasitic roundworm</name>
    <dbReference type="NCBI Taxonomy" id="34506"/>
    <lineage>
        <taxon>Eukaryota</taxon>
        <taxon>Metazoa</taxon>
        <taxon>Ecdysozoa</taxon>
        <taxon>Nematoda</taxon>
        <taxon>Chromadorea</taxon>
        <taxon>Rhabditida</taxon>
        <taxon>Tylenchina</taxon>
        <taxon>Panagrolaimomorpha</taxon>
        <taxon>Strongyloidoidea</taxon>
        <taxon>Strongyloididae</taxon>
        <taxon>Strongyloides</taxon>
    </lineage>
</organism>
<reference evidence="4" key="2">
    <citation type="submission" date="2020-12" db="UniProtKB">
        <authorList>
            <consortium name="WormBaseParasite"/>
        </authorList>
    </citation>
    <scope>IDENTIFICATION</scope>
</reference>
<dbReference type="Proteomes" id="UP000035682">
    <property type="component" value="Unplaced"/>
</dbReference>
<keyword evidence="3" id="KW-1185">Reference proteome</keyword>
<evidence type="ECO:0000256" key="1">
    <source>
        <dbReference type="SAM" id="SignalP"/>
    </source>
</evidence>
<proteinExistence type="predicted"/>
<dbReference type="OMA" id="INTEFIW"/>
<evidence type="ECO:0000313" key="4">
    <source>
        <dbReference type="WBParaSite" id="SRAE_1000284000.1"/>
    </source>
</evidence>
<feature type="chain" id="PRO_5015030429" evidence="1">
    <location>
        <begin position="23"/>
        <end position="117"/>
    </location>
</feature>
<evidence type="ECO:0000313" key="3">
    <source>
        <dbReference type="Proteomes" id="UP000035682"/>
    </source>
</evidence>
<evidence type="ECO:0000313" key="5">
    <source>
        <dbReference type="WormBase" id="SRAE_1000284000"/>
    </source>
</evidence>